<comment type="caution">
    <text evidence="12">The sequence shown here is derived from an EMBL/GenBank/DDBJ whole genome shotgun (WGS) entry which is preliminary data.</text>
</comment>
<dbReference type="AlphaFoldDB" id="A0A8J3F4T9"/>
<dbReference type="InterPro" id="IPR040603">
    <property type="entry name" value="FAN1_SAP_bact"/>
</dbReference>
<reference evidence="13" key="1">
    <citation type="journal article" date="2019" name="Int. J. Syst. Evol. Microbiol.">
        <title>The Global Catalogue of Microorganisms (GCM) 10K type strain sequencing project: providing services to taxonomists for standard genome sequencing and annotation.</title>
        <authorList>
            <consortium name="The Broad Institute Genomics Platform"/>
            <consortium name="The Broad Institute Genome Sequencing Center for Infectious Disease"/>
            <person name="Wu L."/>
            <person name="Ma J."/>
        </authorList>
    </citation>
    <scope>NUCLEOTIDE SEQUENCE [LARGE SCALE GENOMIC DNA]</scope>
    <source>
        <strain evidence="13">CCM 2767</strain>
    </source>
</reference>
<sequence>MTIILTDQPNPLYYLDNFRRVLDWITQRYSDLLVSEEQDFIERFSRLPQVSQALLVRMVMRKGTLFRSSKLRYDEIGCSDAAVQPLIAQGWVVPNPVISIEELFGLLKKAEVLDTFKFETHAKSARKADLLEHVRDTFSESRAFSAWSTRLDDKVYQVCITNWCERLRLMFFGNLHQNWSEFVLSDLGIYRYEQVELTDTARGFLSRQDVDDYLHLHNCRECFDQGEALDDILSKIPNTPSTNPWIESRRNKLLFKLAYQYERCGETDTALTIYRQCRYPGARLRQIRVLERCHEIDAAYTLAQLASQIPESEAEHQSLQRILPRLIKKRGLVKHLPVKRAAIEQFNLVLPYPAQPTSVEHLVCKHYSCERAPTLYVENTLINSLFGLLCWPAIFAPLPGAFFHPFHHGPADLHSPDFYSRRAVLFDACLAQLDSDAYRDAILQTFHTKHGIQSPFVFWHAMDEALLTLALSCLPAAHLRKWFERILLDIPSNRSGFPDLIQFWPQENRYRMLEVKGPRDRLQDNQIRWLEYCVAHAMPVAVCYVQWEEAA</sequence>
<evidence type="ECO:0000256" key="3">
    <source>
        <dbReference type="ARBA" id="ARBA00001946"/>
    </source>
</evidence>
<dbReference type="InterPro" id="IPR014883">
    <property type="entry name" value="VRR_NUC"/>
</dbReference>
<keyword evidence="10" id="KW-0464">Manganese</keyword>
<proteinExistence type="inferred from homology"/>
<evidence type="ECO:0000256" key="7">
    <source>
        <dbReference type="ARBA" id="ARBA00022723"/>
    </source>
</evidence>
<evidence type="ECO:0000256" key="8">
    <source>
        <dbReference type="ARBA" id="ARBA00022801"/>
    </source>
</evidence>
<dbReference type="EC" id="3.1.4.1" evidence="5"/>
<dbReference type="Pfam" id="PF18081">
    <property type="entry name" value="FANC_SAP"/>
    <property type="match status" value="1"/>
</dbReference>
<comment type="similarity">
    <text evidence="4">Belongs to the FAN1 family.</text>
</comment>
<dbReference type="RefSeq" id="WP_188379929.1">
    <property type="nucleotide sequence ID" value="NZ_BMDI01000001.1"/>
</dbReference>
<evidence type="ECO:0000256" key="2">
    <source>
        <dbReference type="ARBA" id="ARBA00001936"/>
    </source>
</evidence>
<dbReference type="InterPro" id="IPR011856">
    <property type="entry name" value="tRNA_endonuc-like_dom_sf"/>
</dbReference>
<dbReference type="PANTHER" id="PTHR15749">
    <property type="entry name" value="FANCONI-ASSOCIATED NUCLEASE 1"/>
    <property type="match status" value="1"/>
</dbReference>
<comment type="cofactor">
    <cofactor evidence="2">
        <name>Mn(2+)</name>
        <dbReference type="ChEBI" id="CHEBI:29035"/>
    </cofactor>
</comment>
<organism evidence="12 13">
    <name type="scientific">Oxalicibacterium faecigallinarum</name>
    <dbReference type="NCBI Taxonomy" id="573741"/>
    <lineage>
        <taxon>Bacteria</taxon>
        <taxon>Pseudomonadati</taxon>
        <taxon>Pseudomonadota</taxon>
        <taxon>Betaproteobacteria</taxon>
        <taxon>Burkholderiales</taxon>
        <taxon>Oxalobacteraceae</taxon>
        <taxon>Oxalicibacterium</taxon>
    </lineage>
</organism>
<evidence type="ECO:0000256" key="4">
    <source>
        <dbReference type="ARBA" id="ARBA00005533"/>
    </source>
</evidence>
<keyword evidence="9" id="KW-0460">Magnesium</keyword>
<keyword evidence="6" id="KW-0540">Nuclease</keyword>
<dbReference type="SMART" id="SM00990">
    <property type="entry name" value="VRR_NUC"/>
    <property type="match status" value="1"/>
</dbReference>
<protein>
    <recommendedName>
        <fullName evidence="5">phosphodiesterase I</fullName>
        <ecNumber evidence="5">3.1.4.1</ecNumber>
    </recommendedName>
</protein>
<dbReference type="PANTHER" id="PTHR15749:SF4">
    <property type="entry name" value="FANCONI-ASSOCIATED NUCLEASE 1"/>
    <property type="match status" value="1"/>
</dbReference>
<dbReference type="Gene3D" id="3.40.1350.10">
    <property type="match status" value="1"/>
</dbReference>
<keyword evidence="13" id="KW-1185">Reference proteome</keyword>
<dbReference type="Pfam" id="PF08774">
    <property type="entry name" value="VRR_NUC"/>
    <property type="match status" value="1"/>
</dbReference>
<evidence type="ECO:0000256" key="5">
    <source>
        <dbReference type="ARBA" id="ARBA00012029"/>
    </source>
</evidence>
<dbReference type="GO" id="GO:0046872">
    <property type="term" value="F:metal ion binding"/>
    <property type="evidence" value="ECO:0007669"/>
    <property type="project" value="UniProtKB-KW"/>
</dbReference>
<evidence type="ECO:0000256" key="1">
    <source>
        <dbReference type="ARBA" id="ARBA00000983"/>
    </source>
</evidence>
<feature type="domain" description="VRR-NUC" evidence="11">
    <location>
        <begin position="433"/>
        <end position="547"/>
    </location>
</feature>
<dbReference type="GO" id="GO:0003676">
    <property type="term" value="F:nucleic acid binding"/>
    <property type="evidence" value="ECO:0007669"/>
    <property type="project" value="InterPro"/>
</dbReference>
<comment type="catalytic activity">
    <reaction evidence="1">
        <text>Hydrolytically removes 5'-nucleotides successively from the 3'-hydroxy termini of 3'-hydroxy-terminated oligonucleotides.</text>
        <dbReference type="EC" id="3.1.4.1"/>
    </reaction>
</comment>
<evidence type="ECO:0000256" key="6">
    <source>
        <dbReference type="ARBA" id="ARBA00022722"/>
    </source>
</evidence>
<keyword evidence="7" id="KW-0479">Metal-binding</keyword>
<dbReference type="GO" id="GO:0036297">
    <property type="term" value="P:interstrand cross-link repair"/>
    <property type="evidence" value="ECO:0007669"/>
    <property type="project" value="InterPro"/>
</dbReference>
<dbReference type="GO" id="GO:0004528">
    <property type="term" value="F:phosphodiesterase I activity"/>
    <property type="evidence" value="ECO:0007669"/>
    <property type="project" value="UniProtKB-EC"/>
</dbReference>
<name>A0A8J3F4T9_9BURK</name>
<evidence type="ECO:0000313" key="12">
    <source>
        <dbReference type="EMBL" id="GGI17136.1"/>
    </source>
</evidence>
<gene>
    <name evidence="12" type="primary">fan1</name>
    <name evidence="12" type="ORF">GCM10008066_07470</name>
</gene>
<evidence type="ECO:0000259" key="11">
    <source>
        <dbReference type="SMART" id="SM00990"/>
    </source>
</evidence>
<evidence type="ECO:0000256" key="10">
    <source>
        <dbReference type="ARBA" id="ARBA00023211"/>
    </source>
</evidence>
<accession>A0A8J3F4T9</accession>
<dbReference type="InterPro" id="IPR049125">
    <property type="entry name" value="FAN1-like_WH"/>
</dbReference>
<dbReference type="Pfam" id="PF21315">
    <property type="entry name" value="FAN1_HTH"/>
    <property type="match status" value="1"/>
</dbReference>
<dbReference type="Proteomes" id="UP000642180">
    <property type="component" value="Unassembled WGS sequence"/>
</dbReference>
<dbReference type="InterPro" id="IPR033315">
    <property type="entry name" value="Fan1-like"/>
</dbReference>
<dbReference type="EMBL" id="BMDI01000001">
    <property type="protein sequence ID" value="GGI17136.1"/>
    <property type="molecule type" value="Genomic_DNA"/>
</dbReference>
<keyword evidence="8" id="KW-0378">Hydrolase</keyword>
<evidence type="ECO:0000313" key="13">
    <source>
        <dbReference type="Proteomes" id="UP000642180"/>
    </source>
</evidence>
<evidence type="ECO:0000256" key="9">
    <source>
        <dbReference type="ARBA" id="ARBA00022842"/>
    </source>
</evidence>
<comment type="cofactor">
    <cofactor evidence="3">
        <name>Mg(2+)</name>
        <dbReference type="ChEBI" id="CHEBI:18420"/>
    </cofactor>
</comment>